<protein>
    <submittedName>
        <fullName evidence="6">ATP-binding cassette domain-containing protein</fullName>
    </submittedName>
</protein>
<dbReference type="EMBL" id="BAABFN010000001">
    <property type="protein sequence ID" value="GAA4304132.1"/>
    <property type="molecule type" value="Genomic_DNA"/>
</dbReference>
<dbReference type="PROSITE" id="PS50893">
    <property type="entry name" value="ABC_TRANSPORTER_2"/>
    <property type="match status" value="2"/>
</dbReference>
<keyword evidence="7" id="KW-1185">Reference proteome</keyword>
<evidence type="ECO:0000256" key="3">
    <source>
        <dbReference type="ARBA" id="ARBA00022741"/>
    </source>
</evidence>
<proteinExistence type="inferred from homology"/>
<comment type="caution">
    <text evidence="6">The sequence shown here is derived from an EMBL/GenBank/DDBJ whole genome shotgun (WGS) entry which is preliminary data.</text>
</comment>
<dbReference type="Proteomes" id="UP001501207">
    <property type="component" value="Unassembled WGS sequence"/>
</dbReference>
<organism evidence="6 7">
    <name type="scientific">Compostibacter hankyongensis</name>
    <dbReference type="NCBI Taxonomy" id="1007089"/>
    <lineage>
        <taxon>Bacteria</taxon>
        <taxon>Pseudomonadati</taxon>
        <taxon>Bacteroidota</taxon>
        <taxon>Chitinophagia</taxon>
        <taxon>Chitinophagales</taxon>
        <taxon>Chitinophagaceae</taxon>
        <taxon>Compostibacter</taxon>
    </lineage>
</organism>
<dbReference type="PANTHER" id="PTHR43117">
    <property type="entry name" value="OSMOPROTECTANT IMPORT ATP-BINDING PROTEIN OSMV"/>
    <property type="match status" value="1"/>
</dbReference>
<dbReference type="InterPro" id="IPR027417">
    <property type="entry name" value="P-loop_NTPase"/>
</dbReference>
<evidence type="ECO:0000313" key="7">
    <source>
        <dbReference type="Proteomes" id="UP001501207"/>
    </source>
</evidence>
<evidence type="ECO:0000259" key="5">
    <source>
        <dbReference type="PROSITE" id="PS50893"/>
    </source>
</evidence>
<evidence type="ECO:0000313" key="6">
    <source>
        <dbReference type="EMBL" id="GAA4304132.1"/>
    </source>
</evidence>
<dbReference type="Pfam" id="PF00005">
    <property type="entry name" value="ABC_tran"/>
    <property type="match status" value="2"/>
</dbReference>
<feature type="domain" description="ABC transporter" evidence="5">
    <location>
        <begin position="293"/>
        <end position="516"/>
    </location>
</feature>
<feature type="domain" description="ABC transporter" evidence="5">
    <location>
        <begin position="9"/>
        <end position="267"/>
    </location>
</feature>
<keyword evidence="3" id="KW-0547">Nucleotide-binding</keyword>
<dbReference type="Gene3D" id="3.40.50.300">
    <property type="entry name" value="P-loop containing nucleotide triphosphate hydrolases"/>
    <property type="match status" value="2"/>
</dbReference>
<dbReference type="PANTHER" id="PTHR43117:SF4">
    <property type="entry name" value="OSMOPROTECTANT IMPORT ATP-BINDING PROTEIN OSMV"/>
    <property type="match status" value="1"/>
</dbReference>
<keyword evidence="2" id="KW-0813">Transport</keyword>
<accession>A0ABP8FHT1</accession>
<reference evidence="7" key="1">
    <citation type="journal article" date="2019" name="Int. J. Syst. Evol. Microbiol.">
        <title>The Global Catalogue of Microorganisms (GCM) 10K type strain sequencing project: providing services to taxonomists for standard genome sequencing and annotation.</title>
        <authorList>
            <consortium name="The Broad Institute Genomics Platform"/>
            <consortium name="The Broad Institute Genome Sequencing Center for Infectious Disease"/>
            <person name="Wu L."/>
            <person name="Ma J."/>
        </authorList>
    </citation>
    <scope>NUCLEOTIDE SEQUENCE [LARGE SCALE GENOMIC DNA]</scope>
    <source>
        <strain evidence="7">JCM 17664</strain>
    </source>
</reference>
<keyword evidence="4 6" id="KW-0067">ATP-binding</keyword>
<dbReference type="GO" id="GO:0005524">
    <property type="term" value="F:ATP binding"/>
    <property type="evidence" value="ECO:0007669"/>
    <property type="project" value="UniProtKB-KW"/>
</dbReference>
<evidence type="ECO:0000256" key="1">
    <source>
        <dbReference type="ARBA" id="ARBA00005417"/>
    </source>
</evidence>
<dbReference type="SUPFAM" id="SSF52540">
    <property type="entry name" value="P-loop containing nucleoside triphosphate hydrolases"/>
    <property type="match status" value="2"/>
</dbReference>
<dbReference type="RefSeq" id="WP_344975797.1">
    <property type="nucleotide sequence ID" value="NZ_BAABFN010000001.1"/>
</dbReference>
<sequence>MQTDHTALLVMDHLTVRYTDQVLFEDLSFRLNRGEQWAVTGPSGSGKSTFLNTLLGKYNISGGGIRYPFFADYAARHTITDPLFNFRNLIAVVSHHHHFRNLSHTTDFYYQQRFHAYDSDDAPTVRAFLEQTADRVSRQVAGLRPRFTPADIETLLLLTPLLDKTLIKLSNGETRRLMIAAALMQQPELLLLDSPFTGLDVQTRAFFHELLEKFIAAGITIILVTTPQELPDCITHVLELDAGKVKGAFTRKQYLQLREAQREASATGPFIDPVQLEKLTPAGNEDHRFSFAVRMENVKVKYGDTMILDDISWKVERGSKWALTGPNGAGKSTLLSLITGDNPQAYANKIYLFDRRRGSGESIWELKRKTGFVSPELHQYFTSANTCKNVVLSGFFDTMGLQHKPTEEQVRLAEEWMQLLAIASLSEKKFRQVSASEQRLVLLARALVKNPPLLILDEPCQGLDQEQKARFKKIIEAVCDRPGKTLIYVSHYREEIPACVTRSLQLKNGKIDRLVI</sequence>
<gene>
    <name evidence="6" type="ORF">GCM10023143_08240</name>
</gene>
<dbReference type="InterPro" id="IPR003439">
    <property type="entry name" value="ABC_transporter-like_ATP-bd"/>
</dbReference>
<dbReference type="SMART" id="SM00382">
    <property type="entry name" value="AAA"/>
    <property type="match status" value="2"/>
</dbReference>
<evidence type="ECO:0000256" key="4">
    <source>
        <dbReference type="ARBA" id="ARBA00022840"/>
    </source>
</evidence>
<evidence type="ECO:0000256" key="2">
    <source>
        <dbReference type="ARBA" id="ARBA00022448"/>
    </source>
</evidence>
<name>A0ABP8FHT1_9BACT</name>
<comment type="similarity">
    <text evidence="1">Belongs to the ABC transporter superfamily.</text>
</comment>
<dbReference type="InterPro" id="IPR003593">
    <property type="entry name" value="AAA+_ATPase"/>
</dbReference>